<reference evidence="1 2" key="2">
    <citation type="journal article" date="2021" name="Genomics">
        <title>High-quality reference genome for Clonorchis sinensis.</title>
        <authorList>
            <person name="Young N.D."/>
            <person name="Stroehlein A.J."/>
            <person name="Kinkar L."/>
            <person name="Wang T."/>
            <person name="Sohn W.M."/>
            <person name="Chang B.C.H."/>
            <person name="Kaur P."/>
            <person name="Weisz D."/>
            <person name="Dudchenko O."/>
            <person name="Aiden E.L."/>
            <person name="Korhonen P.K."/>
            <person name="Gasser R.B."/>
        </authorList>
    </citation>
    <scope>NUCLEOTIDE SEQUENCE [LARGE SCALE GENOMIC DNA]</scope>
    <source>
        <strain evidence="1">Cs-k2</strain>
    </source>
</reference>
<protein>
    <submittedName>
        <fullName evidence="1">Uncharacterized protein</fullName>
    </submittedName>
</protein>
<reference evidence="1 2" key="1">
    <citation type="journal article" date="2018" name="Biotechnol. Adv.">
        <title>Improved genomic resources and new bioinformatic workflow for the carcinogenic parasite Clonorchis sinensis: Biotechnological implications.</title>
        <authorList>
            <person name="Wang D."/>
            <person name="Korhonen P.K."/>
            <person name="Gasser R.B."/>
            <person name="Young N.D."/>
        </authorList>
    </citation>
    <scope>NUCLEOTIDE SEQUENCE [LARGE SCALE GENOMIC DNA]</scope>
    <source>
        <strain evidence="1">Cs-k2</strain>
    </source>
</reference>
<dbReference type="AlphaFoldDB" id="A0A419PN31"/>
<accession>A0A419PN31</accession>
<proteinExistence type="predicted"/>
<comment type="caution">
    <text evidence="1">The sequence shown here is derived from an EMBL/GenBank/DDBJ whole genome shotgun (WGS) entry which is preliminary data.</text>
</comment>
<name>A0A419PN31_CLOSI</name>
<evidence type="ECO:0000313" key="1">
    <source>
        <dbReference type="EMBL" id="KAG5452117.1"/>
    </source>
</evidence>
<dbReference type="Proteomes" id="UP000286415">
    <property type="component" value="Unassembled WGS sequence"/>
</dbReference>
<dbReference type="InParanoid" id="A0A419PN31"/>
<keyword evidence="2" id="KW-1185">Reference proteome</keyword>
<gene>
    <name evidence="1" type="ORF">CSKR_107907</name>
</gene>
<dbReference type="EMBL" id="NIRI02000042">
    <property type="protein sequence ID" value="KAG5452117.1"/>
    <property type="molecule type" value="Genomic_DNA"/>
</dbReference>
<evidence type="ECO:0000313" key="2">
    <source>
        <dbReference type="Proteomes" id="UP000286415"/>
    </source>
</evidence>
<sequence length="228" mass="25441">MSVSRDRASDQPAGFGGSVFIGYFWLYELSIAKRGVGVLCRLQKCSEKQRRTSTWSESTQAFRKELQAVTGLHQWQLMAIWSSWSLDGAVWSITQSTISTVLETGSATEYSVFDTYRYLACSDVCASRVEPKTTNVGRNSTQIVPYRSQLGAATVEKPIPHKIGQNRVILQSSIKGNSDWSKVQTQQPIRPRIGRNPVANASSIRRQEFQNVLAACTLYTTSCKVFLT</sequence>
<organism evidence="1 2">
    <name type="scientific">Clonorchis sinensis</name>
    <name type="common">Chinese liver fluke</name>
    <dbReference type="NCBI Taxonomy" id="79923"/>
    <lineage>
        <taxon>Eukaryota</taxon>
        <taxon>Metazoa</taxon>
        <taxon>Spiralia</taxon>
        <taxon>Lophotrochozoa</taxon>
        <taxon>Platyhelminthes</taxon>
        <taxon>Trematoda</taxon>
        <taxon>Digenea</taxon>
        <taxon>Opisthorchiida</taxon>
        <taxon>Opisthorchiata</taxon>
        <taxon>Opisthorchiidae</taxon>
        <taxon>Clonorchis</taxon>
    </lineage>
</organism>